<evidence type="ECO:0000256" key="5">
    <source>
        <dbReference type="HAMAP-Rule" id="MF_00532"/>
    </source>
</evidence>
<evidence type="ECO:0000256" key="6">
    <source>
        <dbReference type="RuleBase" id="RU003815"/>
    </source>
</evidence>
<evidence type="ECO:0000256" key="2">
    <source>
        <dbReference type="ARBA" id="ARBA00022980"/>
    </source>
</evidence>
<evidence type="ECO:0000256" key="4">
    <source>
        <dbReference type="ARBA" id="ARBA00035259"/>
    </source>
</evidence>
<dbReference type="GO" id="GO:0006412">
    <property type="term" value="P:translation"/>
    <property type="evidence" value="ECO:0007669"/>
    <property type="project" value="UniProtKB-UniRule"/>
</dbReference>
<dbReference type="FunFam" id="3.30.230.10:FF:000001">
    <property type="entry name" value="30S ribosomal protein S9"/>
    <property type="match status" value="1"/>
</dbReference>
<proteinExistence type="inferred from homology"/>
<dbReference type="HAMAP" id="MF_00532_B">
    <property type="entry name" value="Ribosomal_uS9_B"/>
    <property type="match status" value="1"/>
</dbReference>
<dbReference type="GO" id="GO:0022627">
    <property type="term" value="C:cytosolic small ribosomal subunit"/>
    <property type="evidence" value="ECO:0007669"/>
    <property type="project" value="TreeGrafter"/>
</dbReference>
<keyword evidence="2 5" id="KW-0689">Ribosomal protein</keyword>
<dbReference type="EMBL" id="MGDZ01000067">
    <property type="protein sequence ID" value="OGL72337.1"/>
    <property type="molecule type" value="Genomic_DNA"/>
</dbReference>
<comment type="similarity">
    <text evidence="1 5 6">Belongs to the universal ribosomal protein uS9 family.</text>
</comment>
<evidence type="ECO:0000256" key="3">
    <source>
        <dbReference type="ARBA" id="ARBA00023274"/>
    </source>
</evidence>
<organism evidence="7 8">
    <name type="scientific">Candidatus Uhrbacteria bacterium RIFCSPHIGHO2_02_FULL_57_19</name>
    <dbReference type="NCBI Taxonomy" id="1802391"/>
    <lineage>
        <taxon>Bacteria</taxon>
        <taxon>Candidatus Uhriibacteriota</taxon>
    </lineage>
</organism>
<dbReference type="PANTHER" id="PTHR21569:SF1">
    <property type="entry name" value="SMALL RIBOSOMAL SUBUNIT PROTEIN US9M"/>
    <property type="match status" value="1"/>
</dbReference>
<evidence type="ECO:0000313" key="7">
    <source>
        <dbReference type="EMBL" id="OGL72337.1"/>
    </source>
</evidence>
<dbReference type="InterPro" id="IPR020574">
    <property type="entry name" value="Ribosomal_uS9_CS"/>
</dbReference>
<dbReference type="NCBIfam" id="NF001099">
    <property type="entry name" value="PRK00132.1"/>
    <property type="match status" value="1"/>
</dbReference>
<dbReference type="Gene3D" id="3.30.230.10">
    <property type="match status" value="1"/>
</dbReference>
<keyword evidence="3 5" id="KW-0687">Ribonucleoprotein</keyword>
<protein>
    <recommendedName>
        <fullName evidence="4 5">Small ribosomal subunit protein uS9</fullName>
    </recommendedName>
</protein>
<dbReference type="InterPro" id="IPR014721">
    <property type="entry name" value="Ribsml_uS5_D2-typ_fold_subgr"/>
</dbReference>
<reference evidence="7 8" key="1">
    <citation type="journal article" date="2016" name="Nat. Commun.">
        <title>Thousands of microbial genomes shed light on interconnected biogeochemical processes in an aquifer system.</title>
        <authorList>
            <person name="Anantharaman K."/>
            <person name="Brown C.T."/>
            <person name="Hug L.A."/>
            <person name="Sharon I."/>
            <person name="Castelle C.J."/>
            <person name="Probst A.J."/>
            <person name="Thomas B.C."/>
            <person name="Singh A."/>
            <person name="Wilkins M.J."/>
            <person name="Karaoz U."/>
            <person name="Brodie E.L."/>
            <person name="Williams K.H."/>
            <person name="Hubbard S.S."/>
            <person name="Banfield J.F."/>
        </authorList>
    </citation>
    <scope>NUCLEOTIDE SEQUENCE [LARGE SCALE GENOMIC DNA]</scope>
</reference>
<dbReference type="SUPFAM" id="SSF54211">
    <property type="entry name" value="Ribosomal protein S5 domain 2-like"/>
    <property type="match status" value="1"/>
</dbReference>
<dbReference type="PANTHER" id="PTHR21569">
    <property type="entry name" value="RIBOSOMAL PROTEIN S9"/>
    <property type="match status" value="1"/>
</dbReference>
<dbReference type="Proteomes" id="UP000176303">
    <property type="component" value="Unassembled WGS sequence"/>
</dbReference>
<gene>
    <name evidence="5" type="primary">rpsI</name>
    <name evidence="7" type="ORF">A3D72_01380</name>
</gene>
<sequence length="140" mass="15796">MSEAPTEEESRRDYLRGIGRRKESVALVRLYKNGSGKIVVNNRDFAQYFPVFELQQIVKSATTTVGQVDKVDISVKVMGGGIRGQADAVRLGISRALIGLNPTFRRSLKKVGFLTRDARVKERKKYGLKRARRAPQFAKR</sequence>
<accession>A0A1F7U3S4</accession>
<dbReference type="Pfam" id="PF00380">
    <property type="entry name" value="Ribosomal_S9"/>
    <property type="match status" value="1"/>
</dbReference>
<dbReference type="GO" id="GO:0003723">
    <property type="term" value="F:RNA binding"/>
    <property type="evidence" value="ECO:0007669"/>
    <property type="project" value="TreeGrafter"/>
</dbReference>
<dbReference type="InterPro" id="IPR000754">
    <property type="entry name" value="Ribosomal_uS9"/>
</dbReference>
<dbReference type="InterPro" id="IPR020568">
    <property type="entry name" value="Ribosomal_Su5_D2-typ_SF"/>
</dbReference>
<evidence type="ECO:0000313" key="8">
    <source>
        <dbReference type="Proteomes" id="UP000176303"/>
    </source>
</evidence>
<dbReference type="GO" id="GO:0003735">
    <property type="term" value="F:structural constituent of ribosome"/>
    <property type="evidence" value="ECO:0007669"/>
    <property type="project" value="InterPro"/>
</dbReference>
<dbReference type="InterPro" id="IPR023035">
    <property type="entry name" value="Ribosomal_uS9_bac/plastid"/>
</dbReference>
<comment type="caution">
    <text evidence="7">The sequence shown here is derived from an EMBL/GenBank/DDBJ whole genome shotgun (WGS) entry which is preliminary data.</text>
</comment>
<dbReference type="PROSITE" id="PS00360">
    <property type="entry name" value="RIBOSOMAL_S9"/>
    <property type="match status" value="1"/>
</dbReference>
<evidence type="ECO:0000256" key="1">
    <source>
        <dbReference type="ARBA" id="ARBA00005251"/>
    </source>
</evidence>
<name>A0A1F7U3S4_9BACT</name>
<dbReference type="AlphaFoldDB" id="A0A1F7U3S4"/>
<dbReference type="STRING" id="1802391.A3D72_01380"/>